<reference evidence="2 3" key="1">
    <citation type="submission" date="2021-01" db="EMBL/GenBank/DDBJ databases">
        <title>Chromosome-level genome assembly of a human fungal pathogen reveals clustering of transcriptionally co-regulated genes.</title>
        <authorList>
            <person name="Voorhies M."/>
            <person name="Cohen S."/>
            <person name="Shea T.P."/>
            <person name="Petrus S."/>
            <person name="Munoz J.F."/>
            <person name="Poplawski S."/>
            <person name="Goldman W.E."/>
            <person name="Michael T."/>
            <person name="Cuomo C.A."/>
            <person name="Sil A."/>
            <person name="Beyhan S."/>
        </authorList>
    </citation>
    <scope>NUCLEOTIDE SEQUENCE [LARGE SCALE GENOMIC DNA]</scope>
    <source>
        <strain evidence="2 3">G184AR</strain>
    </source>
</reference>
<evidence type="ECO:0000313" key="2">
    <source>
        <dbReference type="EMBL" id="KAG5290531.1"/>
    </source>
</evidence>
<evidence type="ECO:0000313" key="3">
    <source>
        <dbReference type="Proteomes" id="UP000670092"/>
    </source>
</evidence>
<organism evidence="2 3">
    <name type="scientific">Ajellomyces capsulatus</name>
    <name type="common">Darling's disease fungus</name>
    <name type="synonym">Histoplasma capsulatum</name>
    <dbReference type="NCBI Taxonomy" id="5037"/>
    <lineage>
        <taxon>Eukaryota</taxon>
        <taxon>Fungi</taxon>
        <taxon>Dikarya</taxon>
        <taxon>Ascomycota</taxon>
        <taxon>Pezizomycotina</taxon>
        <taxon>Eurotiomycetes</taxon>
        <taxon>Eurotiomycetidae</taxon>
        <taxon>Onygenales</taxon>
        <taxon>Ajellomycetaceae</taxon>
        <taxon>Histoplasma</taxon>
    </lineage>
</organism>
<keyword evidence="1" id="KW-1133">Transmembrane helix</keyword>
<name>A0A8H7YG67_AJECA</name>
<evidence type="ECO:0000256" key="1">
    <source>
        <dbReference type="SAM" id="Phobius"/>
    </source>
</evidence>
<protein>
    <submittedName>
        <fullName evidence="2">Uncharacterized protein</fullName>
    </submittedName>
</protein>
<gene>
    <name evidence="2" type="ORF">I7I52_07581</name>
</gene>
<feature type="transmembrane region" description="Helical" evidence="1">
    <location>
        <begin position="53"/>
        <end position="74"/>
    </location>
</feature>
<keyword evidence="1" id="KW-0812">Transmembrane</keyword>
<sequence>MLRGWLPESKIGFRTTPVVSPAWSAQTARSPFRLSRVHLQIQSRPHSLPGQNAFITLLSIYMFAVSTSTMSRAYTHRNSNYRNFPLHYFYYFWCKVS</sequence>
<dbReference type="AlphaFoldDB" id="A0A8H7YG67"/>
<accession>A0A8H7YG67</accession>
<proteinExistence type="predicted"/>
<dbReference type="VEuPathDB" id="FungiDB:I7I52_07581"/>
<comment type="caution">
    <text evidence="2">The sequence shown here is derived from an EMBL/GenBank/DDBJ whole genome shotgun (WGS) entry which is preliminary data.</text>
</comment>
<keyword evidence="1" id="KW-0472">Membrane</keyword>
<dbReference type="Proteomes" id="UP000670092">
    <property type="component" value="Unassembled WGS sequence"/>
</dbReference>
<dbReference type="EMBL" id="JAEVHI010000005">
    <property type="protein sequence ID" value="KAG5290531.1"/>
    <property type="molecule type" value="Genomic_DNA"/>
</dbReference>